<dbReference type="AlphaFoldDB" id="F3PU32"/>
<feature type="transmembrane region" description="Helical" evidence="1">
    <location>
        <begin position="21"/>
        <end position="43"/>
    </location>
</feature>
<keyword evidence="1" id="KW-0812">Transmembrane</keyword>
<keyword evidence="3" id="KW-1185">Reference proteome</keyword>
<dbReference type="EMBL" id="AFBN01000040">
    <property type="protein sequence ID" value="EGF56477.1"/>
    <property type="molecule type" value="Genomic_DNA"/>
</dbReference>
<comment type="caution">
    <text evidence="2">The sequence shown here is derived from an EMBL/GenBank/DDBJ whole genome shotgun (WGS) entry which is preliminary data.</text>
</comment>
<dbReference type="HOGENOM" id="CLU_3212390_0_0_10"/>
<reference evidence="2 3" key="1">
    <citation type="submission" date="2011-02" db="EMBL/GenBank/DDBJ databases">
        <authorList>
            <person name="Weinstock G."/>
            <person name="Sodergren E."/>
            <person name="Clifton S."/>
            <person name="Fulton L."/>
            <person name="Fulton B."/>
            <person name="Courtney L."/>
            <person name="Fronick C."/>
            <person name="Harrison M."/>
            <person name="Strong C."/>
            <person name="Farmer C."/>
            <person name="Delahaunty K."/>
            <person name="Markovic C."/>
            <person name="Hall O."/>
            <person name="Minx P."/>
            <person name="Tomlinson C."/>
            <person name="Mitreva M."/>
            <person name="Hou S."/>
            <person name="Chen J."/>
            <person name="Wollam A."/>
            <person name="Pepin K.H."/>
            <person name="Johnson M."/>
            <person name="Bhonagiri V."/>
            <person name="Zhang X."/>
            <person name="Suruliraj S."/>
            <person name="Warren W."/>
            <person name="Chinwalla A."/>
            <person name="Mardis E.R."/>
            <person name="Wilson R.K."/>
        </authorList>
    </citation>
    <scope>NUCLEOTIDE SEQUENCE [LARGE SCALE GENOMIC DNA]</scope>
    <source>
        <strain evidence="2 3">YIT 12057</strain>
    </source>
</reference>
<proteinExistence type="predicted"/>
<dbReference type="Proteomes" id="UP000003416">
    <property type="component" value="Unassembled WGS sequence"/>
</dbReference>
<organism evidence="2 3">
    <name type="scientific">Bacteroides fluxus YIT 12057</name>
    <dbReference type="NCBI Taxonomy" id="763034"/>
    <lineage>
        <taxon>Bacteria</taxon>
        <taxon>Pseudomonadati</taxon>
        <taxon>Bacteroidota</taxon>
        <taxon>Bacteroidia</taxon>
        <taxon>Bacteroidales</taxon>
        <taxon>Bacteroidaceae</taxon>
        <taxon>Bacteroides</taxon>
    </lineage>
</organism>
<evidence type="ECO:0000313" key="2">
    <source>
        <dbReference type="EMBL" id="EGF56477.1"/>
    </source>
</evidence>
<name>F3PU32_9BACE</name>
<evidence type="ECO:0000313" key="3">
    <source>
        <dbReference type="Proteomes" id="UP000003416"/>
    </source>
</evidence>
<protein>
    <submittedName>
        <fullName evidence="2">Uncharacterized protein</fullName>
    </submittedName>
</protein>
<accession>F3PU32</accession>
<keyword evidence="1" id="KW-0472">Membrane</keyword>
<keyword evidence="1" id="KW-1133">Transmembrane helix</keyword>
<gene>
    <name evidence="2" type="ORF">HMPREF9446_02252</name>
</gene>
<evidence type="ECO:0000256" key="1">
    <source>
        <dbReference type="SAM" id="Phobius"/>
    </source>
</evidence>
<sequence length="44" mass="5238">MFDVSTDLEHFVDICLIKIRCFLYIFPLLLFRCSKAFSGVIFIY</sequence>